<name>A0ACB9WZW3_CHAAC</name>
<dbReference type="Proteomes" id="UP001057452">
    <property type="component" value="Chromosome 10"/>
</dbReference>
<keyword evidence="2" id="KW-1185">Reference proteome</keyword>
<organism evidence="1 2">
    <name type="scientific">Chaenocephalus aceratus</name>
    <name type="common">Blackfin icefish</name>
    <name type="synonym">Chaenichthys aceratus</name>
    <dbReference type="NCBI Taxonomy" id="36190"/>
    <lineage>
        <taxon>Eukaryota</taxon>
        <taxon>Metazoa</taxon>
        <taxon>Chordata</taxon>
        <taxon>Craniata</taxon>
        <taxon>Vertebrata</taxon>
        <taxon>Euteleostomi</taxon>
        <taxon>Actinopterygii</taxon>
        <taxon>Neopterygii</taxon>
        <taxon>Teleostei</taxon>
        <taxon>Neoteleostei</taxon>
        <taxon>Acanthomorphata</taxon>
        <taxon>Eupercaria</taxon>
        <taxon>Perciformes</taxon>
        <taxon>Notothenioidei</taxon>
        <taxon>Channichthyidae</taxon>
        <taxon>Chaenocephalus</taxon>
    </lineage>
</organism>
<proteinExistence type="predicted"/>
<reference evidence="1" key="1">
    <citation type="submission" date="2022-05" db="EMBL/GenBank/DDBJ databases">
        <title>Chromosome-level genome of Chaenocephalus aceratus.</title>
        <authorList>
            <person name="Park H."/>
        </authorList>
    </citation>
    <scope>NUCLEOTIDE SEQUENCE</scope>
    <source>
        <strain evidence="1">KU_202001</strain>
    </source>
</reference>
<comment type="caution">
    <text evidence="1">The sequence shown here is derived from an EMBL/GenBank/DDBJ whole genome shotgun (WGS) entry which is preliminary data.</text>
</comment>
<feature type="non-terminal residue" evidence="1">
    <location>
        <position position="1"/>
    </location>
</feature>
<dbReference type="EMBL" id="CM043794">
    <property type="protein sequence ID" value="KAI4819233.1"/>
    <property type="molecule type" value="Genomic_DNA"/>
</dbReference>
<gene>
    <name evidence="1" type="ORF">KUCAC02_004489</name>
</gene>
<sequence>LSLKPGCDHMWIYRLWTSDLESLSGQNMTPYGARQDPHCMYSSLGVQMRILTNCDVWDI</sequence>
<evidence type="ECO:0000313" key="2">
    <source>
        <dbReference type="Proteomes" id="UP001057452"/>
    </source>
</evidence>
<evidence type="ECO:0000313" key="1">
    <source>
        <dbReference type="EMBL" id="KAI4819233.1"/>
    </source>
</evidence>
<feature type="non-terminal residue" evidence="1">
    <location>
        <position position="59"/>
    </location>
</feature>
<accession>A0ACB9WZW3</accession>
<protein>
    <submittedName>
        <fullName evidence="1">Uncharacterized protein</fullName>
    </submittedName>
</protein>